<dbReference type="Proteomes" id="UP000317429">
    <property type="component" value="Chromosome"/>
</dbReference>
<keyword evidence="1" id="KW-1133">Transmembrane helix</keyword>
<dbReference type="OrthoDB" id="285346at2"/>
<dbReference type="RefSeq" id="WP_145281328.1">
    <property type="nucleotide sequence ID" value="NZ_CP036291.1"/>
</dbReference>
<organism evidence="2 3">
    <name type="scientific">Pirellulimonas nuda</name>
    <dbReference type="NCBI Taxonomy" id="2528009"/>
    <lineage>
        <taxon>Bacteria</taxon>
        <taxon>Pseudomonadati</taxon>
        <taxon>Planctomycetota</taxon>
        <taxon>Planctomycetia</taxon>
        <taxon>Pirellulales</taxon>
        <taxon>Lacipirellulaceae</taxon>
        <taxon>Pirellulimonas</taxon>
    </lineage>
</organism>
<keyword evidence="3" id="KW-1185">Reference proteome</keyword>
<feature type="transmembrane region" description="Helical" evidence="1">
    <location>
        <begin position="34"/>
        <end position="58"/>
    </location>
</feature>
<dbReference type="EMBL" id="CP036291">
    <property type="protein sequence ID" value="QDU87363.1"/>
    <property type="molecule type" value="Genomic_DNA"/>
</dbReference>
<sequence>MFLLPLAQSSEPPHFDPQASWLQNLLGQLNGSDLVAVVLLSILCVTGVAIVITVVSTLTIKTIHRRSAETQLKREMLDRGFSVDEIVKLIEATGHAGPGKGAERGSGPQ</sequence>
<evidence type="ECO:0000256" key="1">
    <source>
        <dbReference type="SAM" id="Phobius"/>
    </source>
</evidence>
<keyword evidence="1" id="KW-0472">Membrane</keyword>
<dbReference type="KEGG" id="pnd:Pla175_07220"/>
<protein>
    <submittedName>
        <fullName evidence="2">Uncharacterized protein</fullName>
    </submittedName>
</protein>
<gene>
    <name evidence="2" type="ORF">Pla175_07220</name>
</gene>
<evidence type="ECO:0000313" key="3">
    <source>
        <dbReference type="Proteomes" id="UP000317429"/>
    </source>
</evidence>
<proteinExistence type="predicted"/>
<keyword evidence="1" id="KW-0812">Transmembrane</keyword>
<name>A0A518D799_9BACT</name>
<reference evidence="2 3" key="1">
    <citation type="submission" date="2019-02" db="EMBL/GenBank/DDBJ databases">
        <title>Deep-cultivation of Planctomycetes and their phenomic and genomic characterization uncovers novel biology.</title>
        <authorList>
            <person name="Wiegand S."/>
            <person name="Jogler M."/>
            <person name="Boedeker C."/>
            <person name="Pinto D."/>
            <person name="Vollmers J."/>
            <person name="Rivas-Marin E."/>
            <person name="Kohn T."/>
            <person name="Peeters S.H."/>
            <person name="Heuer A."/>
            <person name="Rast P."/>
            <person name="Oberbeckmann S."/>
            <person name="Bunk B."/>
            <person name="Jeske O."/>
            <person name="Meyerdierks A."/>
            <person name="Storesund J.E."/>
            <person name="Kallscheuer N."/>
            <person name="Luecker S."/>
            <person name="Lage O.M."/>
            <person name="Pohl T."/>
            <person name="Merkel B.J."/>
            <person name="Hornburger P."/>
            <person name="Mueller R.-W."/>
            <person name="Bruemmer F."/>
            <person name="Labrenz M."/>
            <person name="Spormann A.M."/>
            <person name="Op den Camp H."/>
            <person name="Overmann J."/>
            <person name="Amann R."/>
            <person name="Jetten M.S.M."/>
            <person name="Mascher T."/>
            <person name="Medema M.H."/>
            <person name="Devos D.P."/>
            <person name="Kaster A.-K."/>
            <person name="Ovreas L."/>
            <person name="Rohde M."/>
            <person name="Galperin M.Y."/>
            <person name="Jogler C."/>
        </authorList>
    </citation>
    <scope>NUCLEOTIDE SEQUENCE [LARGE SCALE GENOMIC DNA]</scope>
    <source>
        <strain evidence="2 3">Pla175</strain>
    </source>
</reference>
<evidence type="ECO:0000313" key="2">
    <source>
        <dbReference type="EMBL" id="QDU87363.1"/>
    </source>
</evidence>
<accession>A0A518D799</accession>
<dbReference type="AlphaFoldDB" id="A0A518D799"/>